<dbReference type="HAMAP" id="MF_00193">
    <property type="entry name" value="NadE_ammonia_dep"/>
    <property type="match status" value="1"/>
</dbReference>
<comment type="pathway">
    <text evidence="8">Cofactor biosynthesis; NAD(+) biosynthesis; NAD(+) from deamido-NAD(+) (ammonia route): step 1/1.</text>
</comment>
<feature type="binding site" evidence="8">
    <location>
        <position position="130"/>
    </location>
    <ligand>
        <name>ATP</name>
        <dbReference type="ChEBI" id="CHEBI:30616"/>
    </ligand>
</feature>
<comment type="subunit">
    <text evidence="8">Homodimer.</text>
</comment>
<dbReference type="EC" id="6.3.1.5" evidence="8 10"/>
<feature type="binding site" description="in other chain" evidence="8">
    <location>
        <position position="110"/>
    </location>
    <ligand>
        <name>deamido-NAD(+)</name>
        <dbReference type="ChEBI" id="CHEBI:58437"/>
        <note>ligand shared between two neighboring subunits</note>
    </ligand>
</feature>
<keyword evidence="7 8" id="KW-0520">NAD</keyword>
<evidence type="ECO:0000256" key="10">
    <source>
        <dbReference type="RuleBase" id="RU003812"/>
    </source>
</evidence>
<organism evidence="12 13">
    <name type="scientific">Campylobacter geochelonis</name>
    <dbReference type="NCBI Taxonomy" id="1780362"/>
    <lineage>
        <taxon>Bacteria</taxon>
        <taxon>Pseudomonadati</taxon>
        <taxon>Campylobacterota</taxon>
        <taxon>Epsilonproteobacteria</taxon>
        <taxon>Campylobacterales</taxon>
        <taxon>Campylobacteraceae</taxon>
        <taxon>Campylobacter</taxon>
    </lineage>
</organism>
<evidence type="ECO:0000256" key="5">
    <source>
        <dbReference type="ARBA" id="ARBA00022840"/>
    </source>
</evidence>
<evidence type="ECO:0000313" key="12">
    <source>
        <dbReference type="EMBL" id="CZE47256.1"/>
    </source>
</evidence>
<dbReference type="GO" id="GO:0008795">
    <property type="term" value="F:NAD+ synthase activity"/>
    <property type="evidence" value="ECO:0007669"/>
    <property type="project" value="UniProtKB-UniRule"/>
</dbReference>
<name>A0A128EEC3_9BACT</name>
<dbReference type="Pfam" id="PF02540">
    <property type="entry name" value="NAD_synthase"/>
    <property type="match status" value="1"/>
</dbReference>
<evidence type="ECO:0000256" key="4">
    <source>
        <dbReference type="ARBA" id="ARBA00022741"/>
    </source>
</evidence>
<dbReference type="GO" id="GO:0046872">
    <property type="term" value="F:metal ion binding"/>
    <property type="evidence" value="ECO:0007669"/>
    <property type="project" value="UniProtKB-KW"/>
</dbReference>
<feature type="binding site" evidence="8">
    <location>
        <position position="135"/>
    </location>
    <ligand>
        <name>Mg(2+)</name>
        <dbReference type="ChEBI" id="CHEBI:18420"/>
    </ligand>
</feature>
<feature type="binding site" evidence="8">
    <location>
        <position position="159"/>
    </location>
    <ligand>
        <name>ATP</name>
        <dbReference type="ChEBI" id="CHEBI:30616"/>
    </ligand>
</feature>
<dbReference type="FunFam" id="3.40.50.620:FF:000106">
    <property type="entry name" value="Glutamine-dependent NAD(+) synthetase"/>
    <property type="match status" value="1"/>
</dbReference>
<keyword evidence="4 8" id="KW-0547">Nucleotide-binding</keyword>
<dbReference type="NCBIfam" id="NF010587">
    <property type="entry name" value="PRK13980.1"/>
    <property type="match status" value="1"/>
</dbReference>
<comment type="caution">
    <text evidence="8">Lacks conserved residue(s) required for the propagation of feature annotation.</text>
</comment>
<dbReference type="Proteomes" id="UP000069632">
    <property type="component" value="Unassembled WGS sequence"/>
</dbReference>
<comment type="similarity">
    <text evidence="1 8 9">Belongs to the NAD synthetase family.</text>
</comment>
<dbReference type="RefSeq" id="WP_075493336.1">
    <property type="nucleotide sequence ID" value="NZ_CP053844.1"/>
</dbReference>
<evidence type="ECO:0000259" key="11">
    <source>
        <dbReference type="Pfam" id="PF02540"/>
    </source>
</evidence>
<dbReference type="GO" id="GO:0004359">
    <property type="term" value="F:glutaminase activity"/>
    <property type="evidence" value="ECO:0007669"/>
    <property type="project" value="InterPro"/>
</dbReference>
<protein>
    <recommendedName>
        <fullName evidence="8 10">NH(3)-dependent NAD(+) synthetase</fullName>
        <ecNumber evidence="8 10">6.3.1.5</ecNumber>
    </recommendedName>
</protein>
<keyword evidence="3 8" id="KW-0479">Metal-binding</keyword>
<dbReference type="PANTHER" id="PTHR23090:SF9">
    <property type="entry name" value="GLUTAMINE-DEPENDENT NAD(+) SYNTHETASE"/>
    <property type="match status" value="1"/>
</dbReference>
<evidence type="ECO:0000256" key="2">
    <source>
        <dbReference type="ARBA" id="ARBA00022598"/>
    </source>
</evidence>
<evidence type="ECO:0000256" key="8">
    <source>
        <dbReference type="HAMAP-Rule" id="MF_00193"/>
    </source>
</evidence>
<comment type="catalytic activity">
    <reaction evidence="8 10">
        <text>deamido-NAD(+) + NH4(+) + ATP = AMP + diphosphate + NAD(+) + H(+)</text>
        <dbReference type="Rhea" id="RHEA:21188"/>
        <dbReference type="ChEBI" id="CHEBI:15378"/>
        <dbReference type="ChEBI" id="CHEBI:28938"/>
        <dbReference type="ChEBI" id="CHEBI:30616"/>
        <dbReference type="ChEBI" id="CHEBI:33019"/>
        <dbReference type="ChEBI" id="CHEBI:57540"/>
        <dbReference type="ChEBI" id="CHEBI:58437"/>
        <dbReference type="ChEBI" id="CHEBI:456215"/>
        <dbReference type="EC" id="6.3.1.5"/>
    </reaction>
</comment>
<dbReference type="GO" id="GO:0009435">
    <property type="term" value="P:NAD+ biosynthetic process"/>
    <property type="evidence" value="ECO:0007669"/>
    <property type="project" value="UniProtKB-UniRule"/>
</dbReference>
<dbReference type="CDD" id="cd00553">
    <property type="entry name" value="NAD_synthase"/>
    <property type="match status" value="1"/>
</dbReference>
<keyword evidence="5 8" id="KW-0067">ATP-binding</keyword>
<feature type="domain" description="NAD/GMP synthase" evidence="11">
    <location>
        <begin position="8"/>
        <end position="244"/>
    </location>
</feature>
<evidence type="ECO:0000256" key="3">
    <source>
        <dbReference type="ARBA" id="ARBA00022723"/>
    </source>
</evidence>
<evidence type="ECO:0000313" key="13">
    <source>
        <dbReference type="Proteomes" id="UP000069632"/>
    </source>
</evidence>
<keyword evidence="2 8" id="KW-0436">Ligase</keyword>
<dbReference type="EMBL" id="FIZP01000002">
    <property type="protein sequence ID" value="CZE47256.1"/>
    <property type="molecule type" value="Genomic_DNA"/>
</dbReference>
<dbReference type="GO" id="GO:0005524">
    <property type="term" value="F:ATP binding"/>
    <property type="evidence" value="ECO:0007669"/>
    <property type="project" value="UniProtKB-UniRule"/>
</dbReference>
<feature type="binding site" evidence="8">
    <location>
        <position position="181"/>
    </location>
    <ligand>
        <name>ATP</name>
        <dbReference type="ChEBI" id="CHEBI:30616"/>
    </ligand>
</feature>
<dbReference type="SUPFAM" id="SSF52402">
    <property type="entry name" value="Adenine nucleotide alpha hydrolases-like"/>
    <property type="match status" value="1"/>
</dbReference>
<dbReference type="Gene3D" id="3.40.50.620">
    <property type="entry name" value="HUPs"/>
    <property type="match status" value="1"/>
</dbReference>
<sequence length="256" mass="29220">MNYEKTKEELKKFLRKNLEETGKQNFIIGISGGLDSAIVSALCAEVSIKNTFGLIMPTKTSNKDGLDDAIRHCENFGIIHKLIDIEPMLWAYEKNIGMLSNLRRGNLAARMRMCVLYDTSSYMEAVVVGTSNLSERMLGYGTIYGDLACAFNPIGEIFKSELFEFGKYLGIDEKILKKPPSADLWEGQSDEKDLGYTYKELDKVLRDIYDKDLSFSKLKEKHDKELVSVIKKRMVQNSFKLKLPNIANVRKYLKEK</sequence>
<comment type="function">
    <text evidence="8">Catalyzes the ATP-dependent amidation of deamido-NAD to form NAD. Uses ammonia as a nitrogen source.</text>
</comment>
<dbReference type="InterPro" id="IPR003694">
    <property type="entry name" value="NAD_synthase"/>
</dbReference>
<dbReference type="NCBIfam" id="TIGR00552">
    <property type="entry name" value="nadE"/>
    <property type="match status" value="1"/>
</dbReference>
<dbReference type="GO" id="GO:0005737">
    <property type="term" value="C:cytoplasm"/>
    <property type="evidence" value="ECO:0007669"/>
    <property type="project" value="InterPro"/>
</dbReference>
<feature type="binding site" evidence="8">
    <location>
        <begin position="29"/>
        <end position="36"/>
    </location>
    <ligand>
        <name>ATP</name>
        <dbReference type="ChEBI" id="CHEBI:30616"/>
    </ligand>
</feature>
<dbReference type="InterPro" id="IPR022310">
    <property type="entry name" value="NAD/GMP_synthase"/>
</dbReference>
<evidence type="ECO:0000256" key="1">
    <source>
        <dbReference type="ARBA" id="ARBA00005859"/>
    </source>
</evidence>
<dbReference type="PANTHER" id="PTHR23090">
    <property type="entry name" value="NH 3 /GLUTAMINE-DEPENDENT NAD + SYNTHETASE"/>
    <property type="match status" value="1"/>
</dbReference>
<evidence type="ECO:0000256" key="9">
    <source>
        <dbReference type="RuleBase" id="RU003811"/>
    </source>
</evidence>
<proteinExistence type="inferred from homology"/>
<evidence type="ECO:0000256" key="6">
    <source>
        <dbReference type="ARBA" id="ARBA00022842"/>
    </source>
</evidence>
<dbReference type="OrthoDB" id="9799210at2"/>
<dbReference type="UniPathway" id="UPA00253">
    <property type="reaction ID" value="UER00333"/>
</dbReference>
<gene>
    <name evidence="8 12" type="primary">nadE</name>
    <name evidence="12" type="ORF">ERS672216_00802</name>
</gene>
<dbReference type="GO" id="GO:0003952">
    <property type="term" value="F:NAD+ synthase (glutamine-hydrolyzing) activity"/>
    <property type="evidence" value="ECO:0007669"/>
    <property type="project" value="InterPro"/>
</dbReference>
<dbReference type="AlphaFoldDB" id="A0A128EEC3"/>
<dbReference type="InterPro" id="IPR014729">
    <property type="entry name" value="Rossmann-like_a/b/a_fold"/>
</dbReference>
<keyword evidence="13" id="KW-1185">Reference proteome</keyword>
<feature type="binding site" evidence="8">
    <location>
        <position position="35"/>
    </location>
    <ligand>
        <name>Mg(2+)</name>
        <dbReference type="ChEBI" id="CHEBI:18420"/>
    </ligand>
</feature>
<accession>A0A128EEC3</accession>
<dbReference type="InterPro" id="IPR022926">
    <property type="entry name" value="NH(3)-dep_NAD(+)_synth"/>
</dbReference>
<reference evidence="12 13" key="1">
    <citation type="submission" date="2016-02" db="EMBL/GenBank/DDBJ databases">
        <authorList>
            <consortium name="Pathogen Informatics"/>
        </authorList>
    </citation>
    <scope>NUCLEOTIDE SEQUENCE [LARGE SCALE GENOMIC DNA]</scope>
    <source>
        <strain evidence="12 13">RC20</strain>
    </source>
</reference>
<evidence type="ECO:0000256" key="7">
    <source>
        <dbReference type="ARBA" id="ARBA00023027"/>
    </source>
</evidence>
<keyword evidence="6 8" id="KW-0460">Magnesium</keyword>